<evidence type="ECO:0000256" key="11">
    <source>
        <dbReference type="ARBA" id="ARBA00035025"/>
    </source>
</evidence>
<evidence type="ECO:0000259" key="13">
    <source>
        <dbReference type="Pfam" id="PF08242"/>
    </source>
</evidence>
<evidence type="ECO:0000259" key="14">
    <source>
        <dbReference type="Pfam" id="PF12623"/>
    </source>
</evidence>
<dbReference type="OrthoDB" id="626362at2"/>
<feature type="domain" description="Methyltransferase type 12" evidence="13">
    <location>
        <begin position="288"/>
        <end position="375"/>
    </location>
</feature>
<evidence type="ECO:0000313" key="15">
    <source>
        <dbReference type="EMBL" id="KFN42550.1"/>
    </source>
</evidence>
<dbReference type="InterPro" id="IPR013217">
    <property type="entry name" value="Methyltransf_12"/>
</dbReference>
<proteinExistence type="inferred from homology"/>
<keyword evidence="10" id="KW-0943">RNA-mediated gene silencing</keyword>
<keyword evidence="7" id="KW-0479">Metal-binding</keyword>
<dbReference type="eggNOG" id="COG2226">
    <property type="taxonomic scope" value="Bacteria"/>
</dbReference>
<dbReference type="EC" id="2.1.1.386" evidence="11"/>
<evidence type="ECO:0000256" key="6">
    <source>
        <dbReference type="ARBA" id="ARBA00022691"/>
    </source>
</evidence>
<dbReference type="GO" id="GO:0090486">
    <property type="term" value="F:small RNA 2'-O-methyltransferase activity"/>
    <property type="evidence" value="ECO:0007669"/>
    <property type="project" value="UniProtKB-EC"/>
</dbReference>
<dbReference type="InterPro" id="IPR038546">
    <property type="entry name" value="Hen1_N_sf"/>
</dbReference>
<evidence type="ECO:0000256" key="7">
    <source>
        <dbReference type="ARBA" id="ARBA00022723"/>
    </source>
</evidence>
<evidence type="ECO:0000256" key="1">
    <source>
        <dbReference type="ARBA" id="ARBA00001946"/>
    </source>
</evidence>
<dbReference type="STRING" id="1121015.GCA_000420545_02641"/>
<dbReference type="Gene3D" id="3.40.50.150">
    <property type="entry name" value="Vaccinia Virus protein VP39"/>
    <property type="match status" value="1"/>
</dbReference>
<feature type="domain" description="Hen1 N-terminal" evidence="14">
    <location>
        <begin position="1"/>
        <end position="239"/>
    </location>
</feature>
<evidence type="ECO:0000256" key="2">
    <source>
        <dbReference type="ARBA" id="ARBA00009026"/>
    </source>
</evidence>
<dbReference type="PANTHER" id="PTHR21404:SF3">
    <property type="entry name" value="SMALL RNA 2'-O-METHYLTRANSFERASE"/>
    <property type="match status" value="1"/>
</dbReference>
<keyword evidence="16" id="KW-1185">Reference proteome</keyword>
<evidence type="ECO:0000256" key="12">
    <source>
        <dbReference type="ARBA" id="ARBA00048418"/>
    </source>
</evidence>
<dbReference type="Gene3D" id="3.30.1610.20">
    <property type="entry name" value="Hen1, N-terminal domain"/>
    <property type="match status" value="1"/>
</dbReference>
<dbReference type="Pfam" id="PF08242">
    <property type="entry name" value="Methyltransf_12"/>
    <property type="match status" value="1"/>
</dbReference>
<dbReference type="PATRIC" id="fig|1121015.4.peg.2069"/>
<evidence type="ECO:0000256" key="9">
    <source>
        <dbReference type="ARBA" id="ARBA00022884"/>
    </source>
</evidence>
<dbReference type="GO" id="GO:0003723">
    <property type="term" value="F:RNA binding"/>
    <property type="evidence" value="ECO:0007669"/>
    <property type="project" value="UniProtKB-KW"/>
</dbReference>
<dbReference type="InterPro" id="IPR029063">
    <property type="entry name" value="SAM-dependent_MTases_sf"/>
</dbReference>
<dbReference type="GO" id="GO:0046872">
    <property type="term" value="F:metal ion binding"/>
    <property type="evidence" value="ECO:0007669"/>
    <property type="project" value="UniProtKB-KW"/>
</dbReference>
<evidence type="ECO:0000256" key="10">
    <source>
        <dbReference type="ARBA" id="ARBA00023158"/>
    </source>
</evidence>
<dbReference type="SUPFAM" id="SSF53335">
    <property type="entry name" value="S-adenosyl-L-methionine-dependent methyltransferases"/>
    <property type="match status" value="1"/>
</dbReference>
<dbReference type="RefSeq" id="WP_022970246.1">
    <property type="nucleotide sequence ID" value="NZ_ATVD01000006.1"/>
</dbReference>
<dbReference type="Pfam" id="PF12623">
    <property type="entry name" value="Hen1_L"/>
    <property type="match status" value="1"/>
</dbReference>
<name>A0A091BDS6_9GAMM</name>
<keyword evidence="9" id="KW-0694">RNA-binding</keyword>
<dbReference type="GO" id="GO:0001510">
    <property type="term" value="P:RNA methylation"/>
    <property type="evidence" value="ECO:0007669"/>
    <property type="project" value="InterPro"/>
</dbReference>
<keyword evidence="5" id="KW-0808">Transferase</keyword>
<keyword evidence="6" id="KW-0949">S-adenosyl-L-methionine</keyword>
<dbReference type="InterPro" id="IPR024026">
    <property type="entry name" value="3'-RNA_MeTfrase_Hen1_bac"/>
</dbReference>
<reference evidence="15 16" key="1">
    <citation type="submission" date="2013-09" db="EMBL/GenBank/DDBJ databases">
        <title>Genome sequencing of Arenimonas oryziterrae.</title>
        <authorList>
            <person name="Chen F."/>
            <person name="Wang G."/>
        </authorList>
    </citation>
    <scope>NUCLEOTIDE SEQUENCE [LARGE SCALE GENOMIC DNA]</scope>
    <source>
        <strain evidence="15 16">YC6267</strain>
    </source>
</reference>
<dbReference type="NCBIfam" id="TIGR04074">
    <property type="entry name" value="bacter_Hen1"/>
    <property type="match status" value="1"/>
</dbReference>
<dbReference type="GO" id="GO:0031047">
    <property type="term" value="P:regulatory ncRNA-mediated gene silencing"/>
    <property type="evidence" value="ECO:0007669"/>
    <property type="project" value="UniProtKB-KW"/>
</dbReference>
<dbReference type="InterPro" id="IPR024740">
    <property type="entry name" value="Hen1_N"/>
</dbReference>
<keyword evidence="8" id="KW-0460">Magnesium</keyword>
<evidence type="ECO:0000256" key="3">
    <source>
        <dbReference type="ARBA" id="ARBA00021330"/>
    </source>
</evidence>
<evidence type="ECO:0000256" key="4">
    <source>
        <dbReference type="ARBA" id="ARBA00022603"/>
    </source>
</evidence>
<evidence type="ECO:0000313" key="16">
    <source>
        <dbReference type="Proteomes" id="UP000029385"/>
    </source>
</evidence>
<comment type="cofactor">
    <cofactor evidence="1">
        <name>Mg(2+)</name>
        <dbReference type="ChEBI" id="CHEBI:18420"/>
    </cofactor>
</comment>
<comment type="similarity">
    <text evidence="2">Belongs to the methyltransferase superfamily. HEN1 family.</text>
</comment>
<dbReference type="Proteomes" id="UP000029385">
    <property type="component" value="Unassembled WGS sequence"/>
</dbReference>
<organism evidence="15 16">
    <name type="scientific">Arenimonas oryziterrae DSM 21050 = YC6267</name>
    <dbReference type="NCBI Taxonomy" id="1121015"/>
    <lineage>
        <taxon>Bacteria</taxon>
        <taxon>Pseudomonadati</taxon>
        <taxon>Pseudomonadota</taxon>
        <taxon>Gammaproteobacteria</taxon>
        <taxon>Lysobacterales</taxon>
        <taxon>Lysobacteraceae</taxon>
        <taxon>Arenimonas</taxon>
    </lineage>
</organism>
<keyword evidence="4" id="KW-0489">Methyltransferase</keyword>
<gene>
    <name evidence="15" type="ORF">N789_12995</name>
</gene>
<dbReference type="PANTHER" id="PTHR21404">
    <property type="entry name" value="HEN1"/>
    <property type="match status" value="1"/>
</dbReference>
<dbReference type="AlphaFoldDB" id="A0A091BDS6"/>
<protein>
    <recommendedName>
        <fullName evidence="3">Small RNA 2'-O-methyltransferase</fullName>
        <ecNumber evidence="11">2.1.1.386</ecNumber>
    </recommendedName>
</protein>
<comment type="caution">
    <text evidence="15">The sequence shown here is derived from an EMBL/GenBank/DDBJ whole genome shotgun (WGS) entry which is preliminary data.</text>
</comment>
<sequence>MQLKIGTHHSPATDLGYLLSKNPDRHQSFDLPFGKAHVFYPEASPERCSVVLMVDVDPVGLVRGRGEGDGPLTQYVNDRPYTASSFLAVAIARVFSSAMSGDSKSRPELAASAIALDAEIPVLRCRGGEAKLRACFEPLGYVVETEALPLDDAFPDWGTSQYFRLRLTGTLRLADLLSHLYVLLPAIDGDKHYFIGDDEVLKLVDKAGTWLPTHPERDWIMTGYLKRRRSLVRDALAKLLNEPEEEVEAQSEGRDEGEQALERSLSLNEQRMADVERVLLASGVRSVVDLGCGEGRLLSRLLEHRQFERLLGIDVSNLSLERAADRLHLDRLPPLKRARIDLQQGSLTYRDARLTGFDAACAVEVIEHIDPQRLLAFERNVFEFAQPAVVLITTPNVEYNVRFERLEHGTLRHRDHRFEWTRAQFQEWAEGVCTRHGYRVEFLPIGPLDPALGPPTQMGVFSR</sequence>
<dbReference type="InterPro" id="IPR026610">
    <property type="entry name" value="Hen1"/>
</dbReference>
<accession>A0A091BDS6</accession>
<evidence type="ECO:0000256" key="8">
    <source>
        <dbReference type="ARBA" id="ARBA00022842"/>
    </source>
</evidence>
<dbReference type="EMBL" id="AVCI01000009">
    <property type="protein sequence ID" value="KFN42550.1"/>
    <property type="molecule type" value="Genomic_DNA"/>
</dbReference>
<comment type="catalytic activity">
    <reaction evidence="12">
        <text>small RNA 3'-end nucleotide + S-adenosyl-L-methionine = small RNA 3'-end 2'-O-methylnucleotide + S-adenosyl-L-homocysteine + H(+)</text>
        <dbReference type="Rhea" id="RHEA:37887"/>
        <dbReference type="Rhea" id="RHEA-COMP:10415"/>
        <dbReference type="Rhea" id="RHEA-COMP:10416"/>
        <dbReference type="ChEBI" id="CHEBI:15378"/>
        <dbReference type="ChEBI" id="CHEBI:57856"/>
        <dbReference type="ChEBI" id="CHEBI:59789"/>
        <dbReference type="ChEBI" id="CHEBI:74896"/>
        <dbReference type="ChEBI" id="CHEBI:74898"/>
        <dbReference type="EC" id="2.1.1.386"/>
    </reaction>
</comment>
<evidence type="ECO:0000256" key="5">
    <source>
        <dbReference type="ARBA" id="ARBA00022679"/>
    </source>
</evidence>